<evidence type="ECO:0000313" key="1">
    <source>
        <dbReference type="EMBL" id="CAO94834.1"/>
    </source>
</evidence>
<sequence>MYVVSNFKGGCMSKLTDNLELNDLGGGNFRGAKTIDAANVIGNKKDLSNEEIDILIEAGYYRETGKFKSASELIKARIDEIFSVMAFAAESSDKWRQINEDEAARNEFIKNYRKGAAGLVQRAMFGEK</sequence>
<keyword evidence="1" id="KW-0614">Plasmid</keyword>
<dbReference type="AlphaFoldDB" id="B2VAR5"/>
<proteinExistence type="predicted"/>
<keyword evidence="2" id="KW-1185">Reference proteome</keyword>
<dbReference type="Proteomes" id="UP000001726">
    <property type="component" value="Plasmid pET35"/>
</dbReference>
<gene>
    <name evidence="1" type="ordered locus">ETA_pET350340</name>
</gene>
<name>B2VAR5_ERWT9</name>
<accession>B2VAR5</accession>
<evidence type="ECO:0000313" key="2">
    <source>
        <dbReference type="Proteomes" id="UP000001726"/>
    </source>
</evidence>
<dbReference type="KEGG" id="eta:ETA_pET350340"/>
<geneLocation type="plasmid" evidence="1 2">
    <name>pET35</name>
</geneLocation>
<protein>
    <submittedName>
        <fullName evidence="1">Uncharacterized protein</fullName>
    </submittedName>
</protein>
<organism evidence="1 2">
    <name type="scientific">Erwinia tasmaniensis (strain DSM 17950 / CFBP 7177 / CIP 109463 / NCPPB 4357 / Et1/99)</name>
    <dbReference type="NCBI Taxonomy" id="465817"/>
    <lineage>
        <taxon>Bacteria</taxon>
        <taxon>Pseudomonadati</taxon>
        <taxon>Pseudomonadota</taxon>
        <taxon>Gammaproteobacteria</taxon>
        <taxon>Enterobacterales</taxon>
        <taxon>Erwiniaceae</taxon>
        <taxon>Erwinia</taxon>
    </lineage>
</organism>
<reference evidence="1 2" key="1">
    <citation type="journal article" date="2008" name="Environ. Microbiol.">
        <title>The genome of Erwinia tasmaniensis strain Et1/99, a non-pathogenic bacterium in the genus Erwinia.</title>
        <authorList>
            <person name="Kube M."/>
            <person name="Migdoll A.M."/>
            <person name="Mueller I."/>
            <person name="Kuhl H."/>
            <person name="Beck A."/>
            <person name="Reinhardt R."/>
            <person name="Geider K."/>
        </authorList>
    </citation>
    <scope>NUCLEOTIDE SEQUENCE [LARGE SCALE GENOMIC DNA]</scope>
    <source>
        <strain evidence="2">DSM 17950 / CFBP 7177 / CIP 109463 / NCPPB 4357 / Et1/99</strain>
        <plasmid evidence="2">pET35</plasmid>
    </source>
</reference>
<dbReference type="EMBL" id="CU468130">
    <property type="protein sequence ID" value="CAO94834.1"/>
    <property type="molecule type" value="Genomic_DNA"/>
</dbReference>
<dbReference type="HOGENOM" id="CLU_2081253_0_0_6"/>